<accession>A0AC61MPG3</accession>
<dbReference type="EMBL" id="CP066744">
    <property type="protein sequence ID" value="QQK07445.1"/>
    <property type="molecule type" value="Genomic_DNA"/>
</dbReference>
<gene>
    <name evidence="1" type="ORF">JFY71_09010</name>
</gene>
<organism evidence="1 2">
    <name type="scientific">Miniphocaeibacter halophilus</name>
    <dbReference type="NCBI Taxonomy" id="2931922"/>
    <lineage>
        <taxon>Bacteria</taxon>
        <taxon>Bacillati</taxon>
        <taxon>Bacillota</taxon>
        <taxon>Tissierellia</taxon>
        <taxon>Tissierellales</taxon>
        <taxon>Peptoniphilaceae</taxon>
        <taxon>Miniphocaeibacter</taxon>
    </lineage>
</organism>
<keyword evidence="2" id="KW-1185">Reference proteome</keyword>
<proteinExistence type="predicted"/>
<sequence length="260" mass="29260">MVKKLKNLYIFLVFLFLYAPIIFLMIFSFNNSKLKTTWSGFTLKWYEELFKNEEILSSFSNTIIIAILATLVATALGTMAAIGIYYMKNWKKSLVLNVNYIPVLNPDIVTAVSVMVLFRLVSMENGFITVLLSHIMFTTPYVVLTILPKLKQMSKSLPEAAMDLGATPFYTFRKIIIPEIKTGIISGAVLAFTLSLDDFVVSYFTTGNGFNTLSVTVYSMARRGINPAINALSTLMFLAILILLFIVYKTSKDPEDEKNL</sequence>
<protein>
    <submittedName>
        <fullName evidence="1">ABC transporter permease</fullName>
    </submittedName>
</protein>
<evidence type="ECO:0000313" key="2">
    <source>
        <dbReference type="Proteomes" id="UP000595814"/>
    </source>
</evidence>
<evidence type="ECO:0000313" key="1">
    <source>
        <dbReference type="EMBL" id="QQK07445.1"/>
    </source>
</evidence>
<reference evidence="1 2" key="1">
    <citation type="journal article" date="2022" name="Int. J. Syst. Evol. Microbiol.">
        <title>Miniphocaeibacter halophilus sp. nov., an ammonium-tolerant acetate-producing bacterium isolated from a biogas system.</title>
        <authorList>
            <person name="Schnurer A."/>
            <person name="Singh A."/>
            <person name="Bi S."/>
            <person name="Qiao W."/>
            <person name="Westerholm M."/>
        </authorList>
    </citation>
    <scope>NUCLEOTIDE SEQUENCE [LARGE SCALE GENOMIC DNA]</scope>
    <source>
        <strain evidence="1 2">AMB_01</strain>
    </source>
</reference>
<name>A0AC61MPG3_9FIRM</name>
<dbReference type="Proteomes" id="UP000595814">
    <property type="component" value="Chromosome"/>
</dbReference>